<dbReference type="GO" id="GO:0046394">
    <property type="term" value="P:carboxylic acid biosynthetic process"/>
    <property type="evidence" value="ECO:0007669"/>
    <property type="project" value="UniProtKB-ARBA"/>
</dbReference>
<evidence type="ECO:0000313" key="4">
    <source>
        <dbReference type="Proteomes" id="UP000277580"/>
    </source>
</evidence>
<dbReference type="Gene3D" id="3.30.2130.10">
    <property type="entry name" value="VC0802-like"/>
    <property type="match status" value="1"/>
</dbReference>
<dbReference type="PANTHER" id="PTHR31131:SF6">
    <property type="entry name" value="CASTOR ACT DOMAIN-CONTAINING PROTEIN"/>
    <property type="match status" value="1"/>
</dbReference>
<dbReference type="PANTHER" id="PTHR31131">
    <property type="entry name" value="CHROMOSOME 1, WHOLE GENOME SHOTGUN SEQUENCE"/>
    <property type="match status" value="1"/>
</dbReference>
<dbReference type="Pfam" id="PF13840">
    <property type="entry name" value="ACT_7"/>
    <property type="match status" value="1"/>
</dbReference>
<evidence type="ECO:0000256" key="1">
    <source>
        <dbReference type="SAM" id="MobiDB-lite"/>
    </source>
</evidence>
<feature type="region of interest" description="Disordered" evidence="1">
    <location>
        <begin position="198"/>
        <end position="223"/>
    </location>
</feature>
<dbReference type="InterPro" id="IPR051719">
    <property type="entry name" value="CASTOR_mTORC1"/>
</dbReference>
<dbReference type="Proteomes" id="UP000277580">
    <property type="component" value="Unassembled WGS sequence"/>
</dbReference>
<feature type="region of interest" description="Disordered" evidence="1">
    <location>
        <begin position="44"/>
        <end position="77"/>
    </location>
</feature>
<sequence length="393" mass="42613">MTYMSAQIQFLECRLCLIHIPLPLYPHFVQAILSLILPLSPVSPDGEGRDSNDSEPEDDDDDESVVPDYPSPNRPSSSIKDFVNISVTPVECSVVCSRESVEKWFAPIIKTLETSHRGDVMIASEEFMAIQVDGEGLDAGQRVLDLTSPLALAGVSIFFITTYFSDYILVPSTARSHVTKALQRRGFVFEKHTEAFVTPHHRSSSTSSNLTIQPPSPPPTTTLSDLQTRTFDALQKQNVTPIVNKSTRLILCAARRSFSKGRGGGDDRGLYLGLVKCLISRPQFLSVTLTDAEPASLLLQKEMLSMFGNDDVLLGSKEDVLIPIVLDLRGLPVDSTGIVCGVAGKLVGGTSGTYFDKSEAVEMSYLSTARAGTVIVAEDDLSRAVEALGLSLS</sequence>
<proteinExistence type="predicted"/>
<feature type="compositionally biased region" description="Acidic residues" evidence="1">
    <location>
        <begin position="53"/>
        <end position="65"/>
    </location>
</feature>
<dbReference type="InParanoid" id="A0A3N4KIN0"/>
<protein>
    <recommendedName>
        <fullName evidence="2">CASTOR ACT domain-containing protein</fullName>
    </recommendedName>
</protein>
<feature type="domain" description="CASTOR ACT" evidence="2">
    <location>
        <begin position="124"/>
        <end position="184"/>
    </location>
</feature>
<organism evidence="3 4">
    <name type="scientific">Morchella conica CCBAS932</name>
    <dbReference type="NCBI Taxonomy" id="1392247"/>
    <lineage>
        <taxon>Eukaryota</taxon>
        <taxon>Fungi</taxon>
        <taxon>Dikarya</taxon>
        <taxon>Ascomycota</taxon>
        <taxon>Pezizomycotina</taxon>
        <taxon>Pezizomycetes</taxon>
        <taxon>Pezizales</taxon>
        <taxon>Morchellaceae</taxon>
        <taxon>Morchella</taxon>
    </lineage>
</organism>
<accession>A0A3N4KIN0</accession>
<dbReference type="InterPro" id="IPR027795">
    <property type="entry name" value="CASTOR_ACT_dom"/>
</dbReference>
<dbReference type="EMBL" id="ML119154">
    <property type="protein sequence ID" value="RPB09199.1"/>
    <property type="molecule type" value="Genomic_DNA"/>
</dbReference>
<name>A0A3N4KIN0_9PEZI</name>
<dbReference type="AlphaFoldDB" id="A0A3N4KIN0"/>
<dbReference type="InterPro" id="IPR045865">
    <property type="entry name" value="ACT-like_dom_sf"/>
</dbReference>
<evidence type="ECO:0000313" key="3">
    <source>
        <dbReference type="EMBL" id="RPB09199.1"/>
    </source>
</evidence>
<dbReference type="OrthoDB" id="58529at2759"/>
<gene>
    <name evidence="3" type="ORF">P167DRAFT_527543</name>
</gene>
<evidence type="ECO:0000259" key="2">
    <source>
        <dbReference type="Pfam" id="PF13840"/>
    </source>
</evidence>
<dbReference type="SUPFAM" id="SSF55021">
    <property type="entry name" value="ACT-like"/>
    <property type="match status" value="1"/>
</dbReference>
<dbReference type="GO" id="GO:0006520">
    <property type="term" value="P:amino acid metabolic process"/>
    <property type="evidence" value="ECO:0007669"/>
    <property type="project" value="UniProtKB-ARBA"/>
</dbReference>
<reference evidence="3 4" key="1">
    <citation type="journal article" date="2018" name="Nat. Ecol. Evol.">
        <title>Pezizomycetes genomes reveal the molecular basis of ectomycorrhizal truffle lifestyle.</title>
        <authorList>
            <person name="Murat C."/>
            <person name="Payen T."/>
            <person name="Noel B."/>
            <person name="Kuo A."/>
            <person name="Morin E."/>
            <person name="Chen J."/>
            <person name="Kohler A."/>
            <person name="Krizsan K."/>
            <person name="Balestrini R."/>
            <person name="Da Silva C."/>
            <person name="Montanini B."/>
            <person name="Hainaut M."/>
            <person name="Levati E."/>
            <person name="Barry K.W."/>
            <person name="Belfiori B."/>
            <person name="Cichocki N."/>
            <person name="Clum A."/>
            <person name="Dockter R.B."/>
            <person name="Fauchery L."/>
            <person name="Guy J."/>
            <person name="Iotti M."/>
            <person name="Le Tacon F."/>
            <person name="Lindquist E.A."/>
            <person name="Lipzen A."/>
            <person name="Malagnac F."/>
            <person name="Mello A."/>
            <person name="Molinier V."/>
            <person name="Miyauchi S."/>
            <person name="Poulain J."/>
            <person name="Riccioni C."/>
            <person name="Rubini A."/>
            <person name="Sitrit Y."/>
            <person name="Splivallo R."/>
            <person name="Traeger S."/>
            <person name="Wang M."/>
            <person name="Zifcakova L."/>
            <person name="Wipf D."/>
            <person name="Zambonelli A."/>
            <person name="Paolocci F."/>
            <person name="Nowrousian M."/>
            <person name="Ottonello S."/>
            <person name="Baldrian P."/>
            <person name="Spatafora J.W."/>
            <person name="Henrissat B."/>
            <person name="Nagy L.G."/>
            <person name="Aury J.M."/>
            <person name="Wincker P."/>
            <person name="Grigoriev I.V."/>
            <person name="Bonfante P."/>
            <person name="Martin F.M."/>
        </authorList>
    </citation>
    <scope>NUCLEOTIDE SEQUENCE [LARGE SCALE GENOMIC DNA]</scope>
    <source>
        <strain evidence="3 4">CCBAS932</strain>
    </source>
</reference>
<keyword evidence="4" id="KW-1185">Reference proteome</keyword>